<evidence type="ECO:0000313" key="3">
    <source>
        <dbReference type="Proteomes" id="UP000003399"/>
    </source>
</evidence>
<proteinExistence type="predicted"/>
<sequence>MMELLKQLPHIEPYGNPQYFLYVITAILPIFIGLFSKNVLAGMKYWLVSSL</sequence>
<dbReference type="Proteomes" id="UP000003399">
    <property type="component" value="Unassembled WGS sequence"/>
</dbReference>
<keyword evidence="1" id="KW-0812">Transmembrane</keyword>
<dbReference type="EMBL" id="AFUQ01000004">
    <property type="protein sequence ID" value="EGV13402.1"/>
    <property type="molecule type" value="Genomic_DNA"/>
</dbReference>
<dbReference type="PATRIC" id="fig|997830.4.peg.976"/>
<name>F9PDT7_9STRE</name>
<comment type="caution">
    <text evidence="2">The sequence shown here is derived from an EMBL/GenBank/DDBJ whole genome shotgun (WGS) entry which is preliminary data.</text>
</comment>
<dbReference type="eggNOG" id="COG1696">
    <property type="taxonomic scope" value="Bacteria"/>
</dbReference>
<evidence type="ECO:0000313" key="2">
    <source>
        <dbReference type="EMBL" id="EGV13402.1"/>
    </source>
</evidence>
<reference evidence="2 3" key="1">
    <citation type="submission" date="2011-07" db="EMBL/GenBank/DDBJ databases">
        <authorList>
            <person name="Harkins D.M."/>
            <person name="Madupu R."/>
            <person name="Durkin A.S."/>
            <person name="Torralba M."/>
            <person name="Methe B."/>
            <person name="Sutton G.G."/>
            <person name="Nelson K.E."/>
        </authorList>
    </citation>
    <scope>NUCLEOTIDE SEQUENCE [LARGE SCALE GENOMIC DNA]</scope>
    <source>
        <strain evidence="2 3">X</strain>
    </source>
</reference>
<accession>F9PDT7</accession>
<evidence type="ECO:0000256" key="1">
    <source>
        <dbReference type="SAM" id="Phobius"/>
    </source>
</evidence>
<dbReference type="AlphaFoldDB" id="F9PDT7"/>
<keyword evidence="1" id="KW-1133">Transmembrane helix</keyword>
<gene>
    <name evidence="2" type="ORF">HMPREF1124_0033</name>
</gene>
<feature type="transmembrane region" description="Helical" evidence="1">
    <location>
        <begin position="20"/>
        <end position="40"/>
    </location>
</feature>
<keyword evidence="1" id="KW-0472">Membrane</keyword>
<protein>
    <submittedName>
        <fullName evidence="2">Uncharacterized protein</fullName>
    </submittedName>
</protein>
<organism evidence="2 3">
    <name type="scientific">Streptococcus infantis X</name>
    <dbReference type="NCBI Taxonomy" id="997830"/>
    <lineage>
        <taxon>Bacteria</taxon>
        <taxon>Bacillati</taxon>
        <taxon>Bacillota</taxon>
        <taxon>Bacilli</taxon>
        <taxon>Lactobacillales</taxon>
        <taxon>Streptococcaceae</taxon>
        <taxon>Streptococcus</taxon>
    </lineage>
</organism>